<dbReference type="Proteomes" id="UP000276178">
    <property type="component" value="Unassembled WGS sequence"/>
</dbReference>
<name>A0A3M8A2E0_9BACL</name>
<proteinExistence type="predicted"/>
<comment type="caution">
    <text evidence="3">The sequence shown here is derived from an EMBL/GenBank/DDBJ whole genome shotgun (WGS) entry which is preliminary data.</text>
</comment>
<dbReference type="RefSeq" id="WP_122953527.1">
    <property type="nucleotide sequence ID" value="NZ_BJOD01000112.1"/>
</dbReference>
<dbReference type="EMBL" id="BJOD01000112">
    <property type="protein sequence ID" value="GED28793.1"/>
    <property type="molecule type" value="Genomic_DNA"/>
</dbReference>
<organism evidence="3 4">
    <name type="scientific">Brevibacillus agri</name>
    <dbReference type="NCBI Taxonomy" id="51101"/>
    <lineage>
        <taxon>Bacteria</taxon>
        <taxon>Bacillati</taxon>
        <taxon>Bacillota</taxon>
        <taxon>Bacilli</taxon>
        <taxon>Bacillales</taxon>
        <taxon>Paenibacillaceae</taxon>
        <taxon>Brevibacillus</taxon>
    </lineage>
</organism>
<evidence type="ECO:0000313" key="5">
    <source>
        <dbReference type="Proteomes" id="UP000317180"/>
    </source>
</evidence>
<accession>A0A3M8A2E0</accession>
<evidence type="ECO:0000313" key="3">
    <source>
        <dbReference type="EMBL" id="RNB45390.1"/>
    </source>
</evidence>
<reference evidence="3 4" key="1">
    <citation type="submission" date="2018-10" db="EMBL/GenBank/DDBJ databases">
        <title>Phylogenomics of Brevibacillus.</title>
        <authorList>
            <person name="Dunlap C."/>
        </authorList>
    </citation>
    <scope>NUCLEOTIDE SEQUENCE [LARGE SCALE GENOMIC DNA]</scope>
    <source>
        <strain evidence="3 4">NRRL NRS 1219</strain>
    </source>
</reference>
<dbReference type="EMBL" id="RHHN01000139">
    <property type="protein sequence ID" value="RNB45390.1"/>
    <property type="molecule type" value="Genomic_DNA"/>
</dbReference>
<protein>
    <submittedName>
        <fullName evidence="3">DNA phosphorothioation-dependent restriction protein DptF</fullName>
    </submittedName>
</protein>
<evidence type="ECO:0000313" key="4">
    <source>
        <dbReference type="Proteomes" id="UP000276178"/>
    </source>
</evidence>
<feature type="domain" description="DUF4145" evidence="1">
    <location>
        <begin position="27"/>
        <end position="106"/>
    </location>
</feature>
<dbReference type="InterPro" id="IPR017647">
    <property type="entry name" value="Dnd_assoc_3"/>
</dbReference>
<dbReference type="InterPro" id="IPR025285">
    <property type="entry name" value="DUF4145"/>
</dbReference>
<evidence type="ECO:0000313" key="2">
    <source>
        <dbReference type="EMBL" id="GED28793.1"/>
    </source>
</evidence>
<dbReference type="OrthoDB" id="257964at2"/>
<evidence type="ECO:0000259" key="1">
    <source>
        <dbReference type="Pfam" id="PF13643"/>
    </source>
</evidence>
<dbReference type="AlphaFoldDB" id="A0A3M8A2E0"/>
<gene>
    <name evidence="3" type="primary">dptF</name>
    <name evidence="2" type="ORF">BAG01nite_48950</name>
    <name evidence="3" type="ORF">EB820_25725</name>
</gene>
<sequence>MPDQYFLSFIEHISDVAAHTAKKMEELIYEDPSSAIIKARLFAEEIVNEVFKQENLDVPYASTFYDKISFLSKEGFIRREIQSAFDTIRITGNKAAHNGAFNDITETFKLHKTMYNIAVWFYEVYSKEQLRIPLYEHPKPAKSALIDIDEIKKQIMNDLVNREELAKGKSNEGQAVTNNLLELPQDLAPGESYLARQLRRLQDSSKEAIENANTFSDFKKYLHVERKIQLDFEWILQKNKGLSKPNLILLCGSVGDGKSHLLAYLKEHKPELLEGYQIFNDATESFSPSKNAMETLAEVLHDFSDQGIGQTPKKVILAINMGVLHNFITTEHQNVTFEAFRKFIDDSELFSQNVTISFSSEYFDLISFGDYHEYELTNEGATSQFYLSLLKKIFGKTEDNPFYLSYTKDLARNNRTMAHDNYEFMQAEFVQEQIVNLIIQAIVKAKNVISTRAFLNFIADIVMPDQNSKSAELTDMERIQCSVPSLLFTKKERSPILKSIFDLDPIHIRSQYIDNIIIYLNTTNEGFRNIDEYVSSPKGKEWIAPFLQEDRLSDYTVTQLSMSIIRLAFLTNPVFASYLEDDSYTTFMKHLYGFNTGNKSSIREVYDNVKEAVFKWRGSPKRDYVYLNKPNETYRLAQKLNIRPVIDHLKPIQKDILQSFKSTLLVCYTKGDGESKAYLDIDYPLYQLLERVRQGYCPNKKDEEDATKFVEFIDKMMHFGDKNNELLIHFPSDARFYHLRRDDFASFVFERENS</sequence>
<dbReference type="Proteomes" id="UP000317180">
    <property type="component" value="Unassembled WGS sequence"/>
</dbReference>
<reference evidence="2 5" key="2">
    <citation type="submission" date="2019-06" db="EMBL/GenBank/DDBJ databases">
        <title>Whole genome shotgun sequence of Brevibacillus agri NBRC 15538.</title>
        <authorList>
            <person name="Hosoyama A."/>
            <person name="Uohara A."/>
            <person name="Ohji S."/>
            <person name="Ichikawa N."/>
        </authorList>
    </citation>
    <scope>NUCLEOTIDE SEQUENCE [LARGE SCALE GENOMIC DNA]</scope>
    <source>
        <strain evidence="2 5">NBRC 15538</strain>
    </source>
</reference>
<keyword evidence="5" id="KW-1185">Reference proteome</keyword>
<dbReference type="Pfam" id="PF13643">
    <property type="entry name" value="DUF4145"/>
    <property type="match status" value="1"/>
</dbReference>
<dbReference type="NCBIfam" id="TIGR03238">
    <property type="entry name" value="dnd_assoc_3"/>
    <property type="match status" value="1"/>
</dbReference>
<dbReference type="GeneID" id="82812895"/>